<dbReference type="AlphaFoldDB" id="A0A1J0WG73"/>
<dbReference type="STRING" id="1917485.BOO69_07655"/>
<gene>
    <name evidence="1" type="ORF">BOO69_07655</name>
</gene>
<dbReference type="KEGG" id="suam:BOO69_07655"/>
<dbReference type="EMBL" id="CP018076">
    <property type="protein sequence ID" value="APE43307.1"/>
    <property type="molecule type" value="Genomic_DNA"/>
</dbReference>
<dbReference type="Proteomes" id="UP000181897">
    <property type="component" value="Chromosome"/>
</dbReference>
<dbReference type="Pfam" id="PF20083">
    <property type="entry name" value="DUF6477"/>
    <property type="match status" value="1"/>
</dbReference>
<dbReference type="RefSeq" id="WP_071971641.1">
    <property type="nucleotide sequence ID" value="NZ_CP018076.1"/>
</dbReference>
<keyword evidence="2" id="KW-1185">Reference proteome</keyword>
<organism evidence="1 2">
    <name type="scientific">Sulfitobacter alexandrii</name>
    <dbReference type="NCBI Taxonomy" id="1917485"/>
    <lineage>
        <taxon>Bacteria</taxon>
        <taxon>Pseudomonadati</taxon>
        <taxon>Pseudomonadota</taxon>
        <taxon>Alphaproteobacteria</taxon>
        <taxon>Rhodobacterales</taxon>
        <taxon>Roseobacteraceae</taxon>
        <taxon>Sulfitobacter</taxon>
    </lineage>
</organism>
<proteinExistence type="predicted"/>
<dbReference type="OrthoDB" id="7875218at2"/>
<accession>A0A1J0WG73</accession>
<evidence type="ECO:0000313" key="2">
    <source>
        <dbReference type="Proteomes" id="UP000181897"/>
    </source>
</evidence>
<sequence length="101" mass="11442">MQDVLSMLNTLHRPRLMMRAARLGAENYRRSSHLPRLLGYGVLPRHAAALLQLMDIEAALEKERLNSDAGYSLLRHIDVLIAMVAEARVLRAITKPSPRMQ</sequence>
<evidence type="ECO:0000313" key="1">
    <source>
        <dbReference type="EMBL" id="APE43307.1"/>
    </source>
</evidence>
<protein>
    <submittedName>
        <fullName evidence="1">Uncharacterized protein</fullName>
    </submittedName>
</protein>
<dbReference type="InterPro" id="IPR045516">
    <property type="entry name" value="DUF6477"/>
</dbReference>
<reference evidence="1 2" key="1">
    <citation type="submission" date="2016-11" db="EMBL/GenBank/DDBJ databases">
        <title>Complete genome sequence of Sulfitobacter sp. AM1-D1, a toxic bacteria associated with marine dinoflagellate Alexandrium minutum in East China Sea.</title>
        <authorList>
            <person name="Yang Q."/>
            <person name="Zhang X."/>
            <person name="Tian X."/>
        </authorList>
    </citation>
    <scope>NUCLEOTIDE SEQUENCE [LARGE SCALE GENOMIC DNA]</scope>
    <source>
        <strain evidence="1 2">AM1-D1</strain>
    </source>
</reference>
<name>A0A1J0WG73_9RHOB</name>